<feature type="compositionally biased region" description="Basic and acidic residues" evidence="1">
    <location>
        <begin position="424"/>
        <end position="436"/>
    </location>
</feature>
<comment type="caution">
    <text evidence="2">The sequence shown here is derived from an EMBL/GenBank/DDBJ whole genome shotgun (WGS) entry which is preliminary data.</text>
</comment>
<feature type="compositionally biased region" description="Low complexity" evidence="1">
    <location>
        <begin position="12"/>
        <end position="56"/>
    </location>
</feature>
<feature type="region of interest" description="Disordered" evidence="1">
    <location>
        <begin position="390"/>
        <end position="436"/>
    </location>
</feature>
<sequence length="549" mass="59947">MPPHTTLQYAMPSNPTNSKPTTPTTPNGTTQMNTNSKSTSTTTKATSRPRRATSASSYIFAPSWYINLNNNNKGGPSSSTVLSPAYASTTECPSVKEESKGLGTSKKDGLGGIKQVKDGQEKDGNSSNTSFSRTSTIGTLPLTPIRPKASSRSTASGEMDGIETVMKGVHGRSRSVSQAGSTISSSPTSFDRNFPTLAKKKQIPLQVDLPASNVDNMWKNSDTKSKLLSPTSTPIAEDTINNPIIDDEPELERRMSLVPKVESGKLDGKRAIKGSVKRKTSRSLSMDSAARGPIINSGFGVGTGITGNRTLGQTQHPRLSLKETVKNVNGIHNQGSRVTSISTSSGVKKTTRIGNGQTLTGRKLSIGGSSKFNWSNNGMGKMGHFRMMSDEEERHTIDRKEDWSQNDRDHIEEEEGEENEDNIEGEKDNFNRPQDMTKVESYSVNETLSSSPNSASLEREENFLRQLGWQKPYDKDADSNKWAITEEEKRLFINLVRALTGVSITGTNNILSNGEIDRAKRKWAAIKSENSKNCLAYHQHNVAKHVTFN</sequence>
<dbReference type="Proteomes" id="UP000439903">
    <property type="component" value="Unassembled WGS sequence"/>
</dbReference>
<feature type="compositionally biased region" description="Basic and acidic residues" evidence="1">
    <location>
        <begin position="390"/>
        <end position="411"/>
    </location>
</feature>
<feature type="compositionally biased region" description="Low complexity" evidence="1">
    <location>
        <begin position="125"/>
        <end position="136"/>
    </location>
</feature>
<dbReference type="AlphaFoldDB" id="A0A8H3X1K6"/>
<accession>A0A8H3X1K6</accession>
<name>A0A8H3X1K6_GIGMA</name>
<evidence type="ECO:0000256" key="1">
    <source>
        <dbReference type="SAM" id="MobiDB-lite"/>
    </source>
</evidence>
<feature type="compositionally biased region" description="Acidic residues" evidence="1">
    <location>
        <begin position="412"/>
        <end position="423"/>
    </location>
</feature>
<protein>
    <submittedName>
        <fullName evidence="2">Uncharacterized protein</fullName>
    </submittedName>
</protein>
<evidence type="ECO:0000313" key="3">
    <source>
        <dbReference type="Proteomes" id="UP000439903"/>
    </source>
</evidence>
<gene>
    <name evidence="2" type="ORF">F8M41_010861</name>
</gene>
<feature type="region of interest" description="Disordered" evidence="1">
    <location>
        <begin position="90"/>
        <end position="160"/>
    </location>
</feature>
<proteinExistence type="predicted"/>
<organism evidence="2 3">
    <name type="scientific">Gigaspora margarita</name>
    <dbReference type="NCBI Taxonomy" id="4874"/>
    <lineage>
        <taxon>Eukaryota</taxon>
        <taxon>Fungi</taxon>
        <taxon>Fungi incertae sedis</taxon>
        <taxon>Mucoromycota</taxon>
        <taxon>Glomeromycotina</taxon>
        <taxon>Glomeromycetes</taxon>
        <taxon>Diversisporales</taxon>
        <taxon>Gigasporaceae</taxon>
        <taxon>Gigaspora</taxon>
    </lineage>
</organism>
<feature type="compositionally biased region" description="Polar residues" evidence="1">
    <location>
        <begin position="335"/>
        <end position="360"/>
    </location>
</feature>
<feature type="region of interest" description="Disordered" evidence="1">
    <location>
        <begin position="335"/>
        <end position="364"/>
    </location>
</feature>
<dbReference type="OrthoDB" id="2141344at2759"/>
<reference evidence="2 3" key="1">
    <citation type="journal article" date="2019" name="Environ. Microbiol.">
        <title>At the nexus of three kingdoms: the genome of the mycorrhizal fungus Gigaspora margarita provides insights into plant, endobacterial and fungal interactions.</title>
        <authorList>
            <person name="Venice F."/>
            <person name="Ghignone S."/>
            <person name="Salvioli di Fossalunga A."/>
            <person name="Amselem J."/>
            <person name="Novero M."/>
            <person name="Xianan X."/>
            <person name="Sedzielewska Toro K."/>
            <person name="Morin E."/>
            <person name="Lipzen A."/>
            <person name="Grigoriev I.V."/>
            <person name="Henrissat B."/>
            <person name="Martin F.M."/>
            <person name="Bonfante P."/>
        </authorList>
    </citation>
    <scope>NUCLEOTIDE SEQUENCE [LARGE SCALE GENOMIC DNA]</scope>
    <source>
        <strain evidence="2 3">BEG34</strain>
    </source>
</reference>
<keyword evidence="3" id="KW-1185">Reference proteome</keyword>
<evidence type="ECO:0000313" key="2">
    <source>
        <dbReference type="EMBL" id="KAF0389958.1"/>
    </source>
</evidence>
<dbReference type="EMBL" id="WTPW01002244">
    <property type="protein sequence ID" value="KAF0389958.1"/>
    <property type="molecule type" value="Genomic_DNA"/>
</dbReference>
<feature type="region of interest" description="Disordered" evidence="1">
    <location>
        <begin position="1"/>
        <end position="56"/>
    </location>
</feature>
<feature type="compositionally biased region" description="Basic and acidic residues" evidence="1">
    <location>
        <begin position="94"/>
        <end position="124"/>
    </location>
</feature>